<sequence>MEKVSRYIYEIDLNIITEWNEEMEFPTDMDPVEIVDFNIPYSTANILDAINFFEKQKDIISEDEFLELVAREIDVTDEEWYKLVKKEKLEFSDYSDFIKTKELRTLAWNFSYKGHYDSDDSSALDELLIVQSENFNMRVICDRAGVSYSTYRGFKNNKQPFSVMKKIKLLRCMNEVGNMCWDKDLEQKYLYYLEKEL</sequence>
<comment type="caution">
    <text evidence="1">The sequence shown here is derived from an EMBL/GenBank/DDBJ whole genome shotgun (WGS) entry which is preliminary data.</text>
</comment>
<keyword evidence="2" id="KW-1185">Reference proteome</keyword>
<gene>
    <name evidence="1" type="ORF">H8909_02980</name>
</gene>
<dbReference type="Proteomes" id="UP000603474">
    <property type="component" value="Unassembled WGS sequence"/>
</dbReference>
<accession>A0ABR7K921</accession>
<dbReference type="RefSeq" id="WP_187011766.1">
    <property type="nucleotide sequence ID" value="NZ_JACRWG010000006.1"/>
</dbReference>
<organism evidence="1 2">
    <name type="scientific">Catenibacterium faecis</name>
    <dbReference type="NCBI Taxonomy" id="2764323"/>
    <lineage>
        <taxon>Bacteria</taxon>
        <taxon>Bacillati</taxon>
        <taxon>Bacillota</taxon>
        <taxon>Erysipelotrichia</taxon>
        <taxon>Erysipelotrichales</taxon>
        <taxon>Coprobacillaceae</taxon>
        <taxon>Catenibacterium</taxon>
    </lineage>
</organism>
<protein>
    <recommendedName>
        <fullName evidence="3">XRE family transcriptional regulator</fullName>
    </recommendedName>
</protein>
<evidence type="ECO:0008006" key="3">
    <source>
        <dbReference type="Google" id="ProtNLM"/>
    </source>
</evidence>
<name>A0ABR7K921_9FIRM</name>
<dbReference type="EMBL" id="JACRWG010000006">
    <property type="protein sequence ID" value="MBC6009214.1"/>
    <property type="molecule type" value="Genomic_DNA"/>
</dbReference>
<reference evidence="1 2" key="1">
    <citation type="submission" date="2020-08" db="EMBL/GenBank/DDBJ databases">
        <authorList>
            <person name="Liu C."/>
            <person name="Sun Q."/>
        </authorList>
    </citation>
    <scope>NUCLEOTIDE SEQUENCE [LARGE SCALE GENOMIC DNA]</scope>
    <source>
        <strain evidence="1 2">NSJ-22</strain>
    </source>
</reference>
<evidence type="ECO:0000313" key="2">
    <source>
        <dbReference type="Proteomes" id="UP000603474"/>
    </source>
</evidence>
<evidence type="ECO:0000313" key="1">
    <source>
        <dbReference type="EMBL" id="MBC6009214.1"/>
    </source>
</evidence>
<proteinExistence type="predicted"/>